<name>A0ABQ8GAJ0_9PEZI</name>
<proteinExistence type="predicted"/>
<keyword evidence="4" id="KW-1185">Reference proteome</keyword>
<organism evidence="3 4">
    <name type="scientific">Macrophomina phaseolina</name>
    <dbReference type="NCBI Taxonomy" id="35725"/>
    <lineage>
        <taxon>Eukaryota</taxon>
        <taxon>Fungi</taxon>
        <taxon>Dikarya</taxon>
        <taxon>Ascomycota</taxon>
        <taxon>Pezizomycotina</taxon>
        <taxon>Dothideomycetes</taxon>
        <taxon>Dothideomycetes incertae sedis</taxon>
        <taxon>Botryosphaeriales</taxon>
        <taxon>Botryosphaeriaceae</taxon>
        <taxon>Macrophomina</taxon>
    </lineage>
</organism>
<feature type="region of interest" description="Disordered" evidence="1">
    <location>
        <begin position="1"/>
        <end position="29"/>
    </location>
</feature>
<evidence type="ECO:0000256" key="2">
    <source>
        <dbReference type="SAM" id="Phobius"/>
    </source>
</evidence>
<reference evidence="3 4" key="1">
    <citation type="journal article" date="2021" name="Nat. Commun.">
        <title>Genetic determinants of endophytism in the Arabidopsis root mycobiome.</title>
        <authorList>
            <person name="Mesny F."/>
            <person name="Miyauchi S."/>
            <person name="Thiergart T."/>
            <person name="Pickel B."/>
            <person name="Atanasova L."/>
            <person name="Karlsson M."/>
            <person name="Huettel B."/>
            <person name="Barry K.W."/>
            <person name="Haridas S."/>
            <person name="Chen C."/>
            <person name="Bauer D."/>
            <person name="Andreopoulos W."/>
            <person name="Pangilinan J."/>
            <person name="LaButti K."/>
            <person name="Riley R."/>
            <person name="Lipzen A."/>
            <person name="Clum A."/>
            <person name="Drula E."/>
            <person name="Henrissat B."/>
            <person name="Kohler A."/>
            <person name="Grigoriev I.V."/>
            <person name="Martin F.M."/>
            <person name="Hacquard S."/>
        </authorList>
    </citation>
    <scope>NUCLEOTIDE SEQUENCE [LARGE SCALE GENOMIC DNA]</scope>
    <source>
        <strain evidence="3 4">MPI-SDFR-AT-0080</strain>
    </source>
</reference>
<comment type="caution">
    <text evidence="3">The sequence shown here is derived from an EMBL/GenBank/DDBJ whole genome shotgun (WGS) entry which is preliminary data.</text>
</comment>
<protein>
    <submittedName>
        <fullName evidence="3">Uncharacterized protein</fullName>
    </submittedName>
</protein>
<dbReference type="EMBL" id="JAGTJR010000014">
    <property type="protein sequence ID" value="KAH7049279.1"/>
    <property type="molecule type" value="Genomic_DNA"/>
</dbReference>
<keyword evidence="2" id="KW-0472">Membrane</keyword>
<gene>
    <name evidence="3" type="ORF">B0J12DRAFT_100254</name>
</gene>
<feature type="region of interest" description="Disordered" evidence="1">
    <location>
        <begin position="110"/>
        <end position="135"/>
    </location>
</feature>
<sequence length="280" mass="30396">MTRGKGVRYSKPALEARSSNHDGPPPPSMKTKIQKLFDEVAGQVRSFAERRVYYFRHQSHRSTACPSRELAACQPSCLLLVCCLPTARDSRRSTLRVALALPLLPNPGPQCAPRPALPRRSHPRLQQPQALEHGAKTDLRRTRNNHAIFVWGKTRRRCLSQNLRFGTGLAGNALALLLCVVHGQFPSAAPRPSKPWVFGRLRAKSVIAPSLTRASAAFGCISLSVSLVRRCFLFPNSPLPCMADLMETLLPGMRKGAGTRGGGGEGGKRKGVAAPRASAA</sequence>
<dbReference type="Proteomes" id="UP000774617">
    <property type="component" value="Unassembled WGS sequence"/>
</dbReference>
<feature type="transmembrane region" description="Helical" evidence="2">
    <location>
        <begin position="163"/>
        <end position="185"/>
    </location>
</feature>
<keyword evidence="2" id="KW-1133">Transmembrane helix</keyword>
<evidence type="ECO:0000313" key="3">
    <source>
        <dbReference type="EMBL" id="KAH7049279.1"/>
    </source>
</evidence>
<keyword evidence="2" id="KW-0812">Transmembrane</keyword>
<evidence type="ECO:0000313" key="4">
    <source>
        <dbReference type="Proteomes" id="UP000774617"/>
    </source>
</evidence>
<feature type="transmembrane region" description="Helical" evidence="2">
    <location>
        <begin position="205"/>
        <end position="228"/>
    </location>
</feature>
<feature type="region of interest" description="Disordered" evidence="1">
    <location>
        <begin position="256"/>
        <end position="280"/>
    </location>
</feature>
<evidence type="ECO:0000256" key="1">
    <source>
        <dbReference type="SAM" id="MobiDB-lite"/>
    </source>
</evidence>
<accession>A0ABQ8GAJ0</accession>